<comment type="similarity">
    <text evidence="2">Belongs to the Rab GDI family.</text>
</comment>
<evidence type="ECO:0000313" key="6">
    <source>
        <dbReference type="EMBL" id="CAH1397863.1"/>
    </source>
</evidence>
<dbReference type="InterPro" id="IPR018203">
    <property type="entry name" value="GDP_dissociation_inhibitor"/>
</dbReference>
<dbReference type="SUPFAM" id="SSF51905">
    <property type="entry name" value="FAD/NAD(P)-binding domain"/>
    <property type="match status" value="1"/>
</dbReference>
<dbReference type="FunFam" id="1.10.405.10:FF:000003">
    <property type="entry name" value="Rab proteins geranylgeranyltransferase component A"/>
    <property type="match status" value="1"/>
</dbReference>
<dbReference type="Gene3D" id="3.50.50.60">
    <property type="entry name" value="FAD/NAD(P)-binding domain"/>
    <property type="match status" value="1"/>
</dbReference>
<dbReference type="Proteomes" id="UP001152798">
    <property type="component" value="Chromosome 4"/>
</dbReference>
<keyword evidence="3" id="KW-0343">GTPase activation</keyword>
<evidence type="ECO:0000256" key="4">
    <source>
        <dbReference type="ARBA" id="ARBA00022490"/>
    </source>
</evidence>
<keyword evidence="7" id="KW-1185">Reference proteome</keyword>
<evidence type="ECO:0000256" key="2">
    <source>
        <dbReference type="ARBA" id="ARBA00005593"/>
    </source>
</evidence>
<evidence type="ECO:0000256" key="3">
    <source>
        <dbReference type="ARBA" id="ARBA00022468"/>
    </source>
</evidence>
<evidence type="ECO:0000256" key="1">
    <source>
        <dbReference type="ARBA" id="ARBA00004496"/>
    </source>
</evidence>
<evidence type="ECO:0008006" key="8">
    <source>
        <dbReference type="Google" id="ProtNLM"/>
    </source>
</evidence>
<dbReference type="Gene3D" id="3.30.519.10">
    <property type="entry name" value="Guanine Nucleotide Dissociation Inhibitor, domain 2"/>
    <property type="match status" value="1"/>
</dbReference>
<dbReference type="GO" id="GO:0005968">
    <property type="term" value="C:Rab-protein geranylgeranyltransferase complex"/>
    <property type="evidence" value="ECO:0007669"/>
    <property type="project" value="InterPro"/>
</dbReference>
<dbReference type="InterPro" id="IPR036188">
    <property type="entry name" value="FAD/NAD-bd_sf"/>
</dbReference>
<comment type="subcellular location">
    <subcellularLocation>
        <location evidence="1">Cytoplasm</location>
    </subcellularLocation>
</comment>
<dbReference type="GO" id="GO:0005092">
    <property type="term" value="F:GDP-dissociation inhibitor activity"/>
    <property type="evidence" value="ECO:0007669"/>
    <property type="project" value="InterPro"/>
</dbReference>
<keyword evidence="4" id="KW-0963">Cytoplasm</keyword>
<proteinExistence type="inferred from homology"/>
<dbReference type="SUPFAM" id="SSF54373">
    <property type="entry name" value="FAD-linked reductases, C-terminal domain"/>
    <property type="match status" value="1"/>
</dbReference>
<evidence type="ECO:0000256" key="5">
    <source>
        <dbReference type="SAM" id="MobiDB-lite"/>
    </source>
</evidence>
<evidence type="ECO:0000313" key="7">
    <source>
        <dbReference type="Proteomes" id="UP001152798"/>
    </source>
</evidence>
<dbReference type="PRINTS" id="PR00891">
    <property type="entry name" value="RABGDIREP"/>
</dbReference>
<dbReference type="GO" id="GO:0006886">
    <property type="term" value="P:intracellular protein transport"/>
    <property type="evidence" value="ECO:0007669"/>
    <property type="project" value="InterPro"/>
</dbReference>
<feature type="compositionally biased region" description="Acidic residues" evidence="5">
    <location>
        <begin position="494"/>
        <end position="509"/>
    </location>
</feature>
<dbReference type="AlphaFoldDB" id="A0A9P0H9H1"/>
<gene>
    <name evidence="6" type="ORF">NEZAVI_LOCUS7617</name>
</gene>
<dbReference type="InterPro" id="IPR017230">
    <property type="entry name" value="Mrs6"/>
</dbReference>
<dbReference type="PANTHER" id="PTHR11787:SF4">
    <property type="entry name" value="CHM, RAB ESCORT PROTEIN 1"/>
    <property type="match status" value="1"/>
</dbReference>
<organism evidence="6 7">
    <name type="scientific">Nezara viridula</name>
    <name type="common">Southern green stink bug</name>
    <name type="synonym">Cimex viridulus</name>
    <dbReference type="NCBI Taxonomy" id="85310"/>
    <lineage>
        <taxon>Eukaryota</taxon>
        <taxon>Metazoa</taxon>
        <taxon>Ecdysozoa</taxon>
        <taxon>Arthropoda</taxon>
        <taxon>Hexapoda</taxon>
        <taxon>Insecta</taxon>
        <taxon>Pterygota</taxon>
        <taxon>Neoptera</taxon>
        <taxon>Paraneoptera</taxon>
        <taxon>Hemiptera</taxon>
        <taxon>Heteroptera</taxon>
        <taxon>Panheteroptera</taxon>
        <taxon>Pentatomomorpha</taxon>
        <taxon>Pentatomoidea</taxon>
        <taxon>Pentatomidae</taxon>
        <taxon>Pentatominae</taxon>
        <taxon>Nezara</taxon>
    </lineage>
</organism>
<dbReference type="GO" id="GO:0007264">
    <property type="term" value="P:small GTPase-mediated signal transduction"/>
    <property type="evidence" value="ECO:0007669"/>
    <property type="project" value="InterPro"/>
</dbReference>
<dbReference type="GO" id="GO:0005096">
    <property type="term" value="F:GTPase activator activity"/>
    <property type="evidence" value="ECO:0007669"/>
    <property type="project" value="UniProtKB-KW"/>
</dbReference>
<dbReference type="GO" id="GO:0005634">
    <property type="term" value="C:nucleus"/>
    <property type="evidence" value="ECO:0007669"/>
    <property type="project" value="TreeGrafter"/>
</dbReference>
<dbReference type="EMBL" id="OV725080">
    <property type="protein sequence ID" value="CAH1397863.1"/>
    <property type="molecule type" value="Genomic_DNA"/>
</dbReference>
<dbReference type="GO" id="GO:0016192">
    <property type="term" value="P:vesicle-mediated transport"/>
    <property type="evidence" value="ECO:0007669"/>
    <property type="project" value="TreeGrafter"/>
</dbReference>
<feature type="region of interest" description="Disordered" evidence="5">
    <location>
        <begin position="484"/>
        <end position="509"/>
    </location>
</feature>
<dbReference type="PRINTS" id="PR00894">
    <property type="entry name" value="YEASTMRS6P"/>
</dbReference>
<dbReference type="Pfam" id="PF00996">
    <property type="entry name" value="GDI"/>
    <property type="match status" value="2"/>
</dbReference>
<dbReference type="Gene3D" id="1.10.405.10">
    <property type="entry name" value="Guanine Nucleotide Dissociation Inhibitor, domain 1"/>
    <property type="match status" value="1"/>
</dbReference>
<protein>
    <recommendedName>
        <fullName evidence="8">Rab proteins geranylgeranyltransferase component A</fullName>
    </recommendedName>
</protein>
<dbReference type="GO" id="GO:0005829">
    <property type="term" value="C:cytosol"/>
    <property type="evidence" value="ECO:0007669"/>
    <property type="project" value="TreeGrafter"/>
</dbReference>
<accession>A0A9P0H9H1</accession>
<dbReference type="OrthoDB" id="1923006at2759"/>
<sequence length="509" mass="56694">MSDDLPSTYDVIILGTGMVESIVAAAVARTGKKVLHLDPNTYYGQLWATLSLDSFELWAKTGTSNTKTLKGEDSFKSLSDKALKYYETQDERDCISDLTFNWNIVEDIPESEEEPKEENASGNEYSIKKIRDVSRKFNIDLAPKLLFAKGPMVEILIKSQVSKYVEFLNVNNILIYIDDAIERVPCSKSDVFSSKSVNVVDKRLLMKVLTSIQSYTEESPFFQEYENKTFLDYLKANLPEKFANFILYSIAAGDQNTPCLEGVQKAKKFLSCLGYYGNSPFLWPLYGSSELLQGFCRQCAVFSGIYCLNREVEAIAVEGDKYYGCASNGILLQSEHLVVSNSLLPQQFRGTGPSVKRAVLITDKSIFPEGKEGVSLLQYPTDDSAATILELSGNTCSVPKGLFIVQIVGNCLEEAIKNLFSEGGDDSKPKILYSLRFTLHQMECTGKLPENIHACPGPDFATDFDAEIRKAEEIFKKICPEEEFFAPLPPEPEPPSDEPDSPEEATNDA</sequence>
<dbReference type="PANTHER" id="PTHR11787">
    <property type="entry name" value="RAB GDP-DISSOCIATION INHIBITOR"/>
    <property type="match status" value="1"/>
</dbReference>
<dbReference type="PIRSF" id="PIRSF016550">
    <property type="entry name" value="Rab_ger_ger_transf_A_euk"/>
    <property type="match status" value="1"/>
</dbReference>
<name>A0A9P0H9H1_NEZVI</name>
<reference evidence="6" key="1">
    <citation type="submission" date="2022-01" db="EMBL/GenBank/DDBJ databases">
        <authorList>
            <person name="King R."/>
        </authorList>
    </citation>
    <scope>NUCLEOTIDE SEQUENCE</scope>
</reference>
<dbReference type="InterPro" id="IPR001738">
    <property type="entry name" value="Rab_escort"/>
</dbReference>